<dbReference type="HOGENOM" id="CLU_1057350_0_0_11"/>
<evidence type="ECO:0000313" key="2">
    <source>
        <dbReference type="EMBL" id="EFL29389.1"/>
    </source>
</evidence>
<reference evidence="2 3" key="1">
    <citation type="submission" date="2009-02" db="EMBL/GenBank/DDBJ databases">
        <title>Annotation of Streptomyces hygroscopicus strain ATCC 53653.</title>
        <authorList>
            <consortium name="The Broad Institute Genome Sequencing Platform"/>
            <consortium name="Broad Institute Microbial Sequencing Center"/>
            <person name="Fischbach M."/>
            <person name="Godfrey P."/>
            <person name="Ward D."/>
            <person name="Young S."/>
            <person name="Zeng Q."/>
            <person name="Koehrsen M."/>
            <person name="Alvarado L."/>
            <person name="Berlin A.M."/>
            <person name="Bochicchio J."/>
            <person name="Borenstein D."/>
            <person name="Chapman S.B."/>
            <person name="Chen Z."/>
            <person name="Engels R."/>
            <person name="Freedman E."/>
            <person name="Gellesch M."/>
            <person name="Goldberg J."/>
            <person name="Griggs A."/>
            <person name="Gujja S."/>
            <person name="Heilman E.R."/>
            <person name="Heiman D.I."/>
            <person name="Hepburn T.A."/>
            <person name="Howarth C."/>
            <person name="Jen D."/>
            <person name="Larson L."/>
            <person name="Lewis B."/>
            <person name="Mehta T."/>
            <person name="Park D."/>
            <person name="Pearson M."/>
            <person name="Richards J."/>
            <person name="Roberts A."/>
            <person name="Saif S."/>
            <person name="Shea T.D."/>
            <person name="Shenoy N."/>
            <person name="Sisk P."/>
            <person name="Stolte C."/>
            <person name="Sykes S.N."/>
            <person name="Thomson T."/>
            <person name="Walk T."/>
            <person name="White J."/>
            <person name="Yandava C."/>
            <person name="Straight P."/>
            <person name="Clardy J."/>
            <person name="Hung D."/>
            <person name="Kolter R."/>
            <person name="Mekalanos J."/>
            <person name="Walker S."/>
            <person name="Walsh C.T."/>
            <person name="Wieland-Brown L.C."/>
            <person name="Haas B."/>
            <person name="Nusbaum C."/>
            <person name="Birren B."/>
        </authorList>
    </citation>
    <scope>NUCLEOTIDE SEQUENCE [LARGE SCALE GENOMIC DNA]</scope>
    <source>
        <strain evidence="2 3">ATCC 53653</strain>
    </source>
</reference>
<feature type="region of interest" description="Disordered" evidence="1">
    <location>
        <begin position="1"/>
        <end position="29"/>
    </location>
</feature>
<feature type="compositionally biased region" description="Basic and acidic residues" evidence="1">
    <location>
        <begin position="20"/>
        <end position="29"/>
    </location>
</feature>
<proteinExistence type="predicted"/>
<organism evidence="2 3">
    <name type="scientific">Streptomyces himastatinicus ATCC 53653</name>
    <dbReference type="NCBI Taxonomy" id="457427"/>
    <lineage>
        <taxon>Bacteria</taxon>
        <taxon>Bacillati</taxon>
        <taxon>Actinomycetota</taxon>
        <taxon>Actinomycetes</taxon>
        <taxon>Kitasatosporales</taxon>
        <taxon>Streptomycetaceae</taxon>
        <taxon>Streptomyces</taxon>
        <taxon>Streptomyces violaceusniger group</taxon>
    </lineage>
</organism>
<sequence length="263" mass="28035">MAGRQGPHRHHGPPSGRRPRIPERAHDPGCELLLPGGIRCRGNVRPERCHHDHSDPFPALSGDSRLTIRRARDRTAAGPHADATHVVAATPTRVAGAPLGPYPRGATMARFNRKGTTKIYFLPTIASTALLPTSAEITAGTNYTQQINAIDGFSLENQPIETPDMGSTFVSKIGGDDSAADSSLTFYEDSTLDDIETDLAKGTSGFVVLFSKGNAPSTKGMDVFPVTVVSNSKAYTADNEAAKITVQFTITARPVFNQTVPSS</sequence>
<evidence type="ECO:0000313" key="3">
    <source>
        <dbReference type="Proteomes" id="UP000003963"/>
    </source>
</evidence>
<name>D9WWW1_9ACTN</name>
<keyword evidence="3" id="KW-1185">Reference proteome</keyword>
<dbReference type="STRING" id="457427.SSOG_09103"/>
<protein>
    <submittedName>
        <fullName evidence="2">Uncharacterized protein</fullName>
    </submittedName>
</protein>
<dbReference type="InterPro" id="IPR058009">
    <property type="entry name" value="TTP_Phage_16"/>
</dbReference>
<accession>D9WWW1</accession>
<feature type="compositionally biased region" description="Basic residues" evidence="1">
    <location>
        <begin position="1"/>
        <end position="12"/>
    </location>
</feature>
<dbReference type="Pfam" id="PF25595">
    <property type="entry name" value="Phage_TTP_16"/>
    <property type="match status" value="1"/>
</dbReference>
<gene>
    <name evidence="2" type="ORF">SSOG_09103</name>
</gene>
<dbReference type="OrthoDB" id="3629220at2"/>
<dbReference type="EMBL" id="GG657755">
    <property type="protein sequence ID" value="EFL29389.1"/>
    <property type="molecule type" value="Genomic_DNA"/>
</dbReference>
<dbReference type="Proteomes" id="UP000003963">
    <property type="component" value="Unassembled WGS sequence"/>
</dbReference>
<dbReference type="AlphaFoldDB" id="D9WWW1"/>
<evidence type="ECO:0000256" key="1">
    <source>
        <dbReference type="SAM" id="MobiDB-lite"/>
    </source>
</evidence>